<dbReference type="AlphaFoldDB" id="A0A382GKN0"/>
<sequence length="258" mass="29283">MSMDIDVRIVAADNHDDDKRDLPGLVDKTEKRAEFVYGVNAYNGTLYQGVFHPPSVDTIYLLADEINIISPRKTLIYYWAVTNEYKADFDSMNEDIPGTLEIRLKGELVLTVEPTDYVIQYPEGITRGAAEVYLGGAAQRKYGEWEEALKAYRLDVSEYYENSRNWRTDLTDRVQSGEITSEDDVLVSQPMRPADFLYSSTKVFRGVPLNLPPGRYDIQMRSDAGKIVADSVKELVVFQSDRVGVGYIVIPEDKWTTP</sequence>
<gene>
    <name evidence="1" type="ORF">METZ01_LOCUS228544</name>
</gene>
<feature type="non-terminal residue" evidence="1">
    <location>
        <position position="258"/>
    </location>
</feature>
<evidence type="ECO:0000313" key="1">
    <source>
        <dbReference type="EMBL" id="SVB75690.1"/>
    </source>
</evidence>
<accession>A0A382GKN0</accession>
<proteinExistence type="predicted"/>
<organism evidence="1">
    <name type="scientific">marine metagenome</name>
    <dbReference type="NCBI Taxonomy" id="408172"/>
    <lineage>
        <taxon>unclassified sequences</taxon>
        <taxon>metagenomes</taxon>
        <taxon>ecological metagenomes</taxon>
    </lineage>
</organism>
<dbReference type="EMBL" id="UINC01056080">
    <property type="protein sequence ID" value="SVB75690.1"/>
    <property type="molecule type" value="Genomic_DNA"/>
</dbReference>
<protein>
    <submittedName>
        <fullName evidence="1">Uncharacterized protein</fullName>
    </submittedName>
</protein>
<reference evidence="1" key="1">
    <citation type="submission" date="2018-05" db="EMBL/GenBank/DDBJ databases">
        <authorList>
            <person name="Lanie J.A."/>
            <person name="Ng W.-L."/>
            <person name="Kazmierczak K.M."/>
            <person name="Andrzejewski T.M."/>
            <person name="Davidsen T.M."/>
            <person name="Wayne K.J."/>
            <person name="Tettelin H."/>
            <person name="Glass J.I."/>
            <person name="Rusch D."/>
            <person name="Podicherti R."/>
            <person name="Tsui H.-C.T."/>
            <person name="Winkler M.E."/>
        </authorList>
    </citation>
    <scope>NUCLEOTIDE SEQUENCE</scope>
</reference>
<name>A0A382GKN0_9ZZZZ</name>